<feature type="compositionally biased region" description="Polar residues" evidence="2">
    <location>
        <begin position="78"/>
        <end position="91"/>
    </location>
</feature>
<gene>
    <name evidence="5" type="ORF">AMS68_005681</name>
</gene>
<dbReference type="Proteomes" id="UP000503462">
    <property type="component" value="Chromosome 4"/>
</dbReference>
<protein>
    <recommendedName>
        <fullName evidence="7">RNA polymerase II-associated protein 1 N-terminal domain-containing protein</fullName>
    </recommendedName>
</protein>
<feature type="compositionally biased region" description="Basic residues" evidence="2">
    <location>
        <begin position="58"/>
        <end position="69"/>
    </location>
</feature>
<feature type="domain" description="RPAP1 C-terminal" evidence="3">
    <location>
        <begin position="263"/>
        <end position="330"/>
    </location>
</feature>
<feature type="compositionally biased region" description="Basic and acidic residues" evidence="2">
    <location>
        <begin position="171"/>
        <end position="181"/>
    </location>
</feature>
<dbReference type="AlphaFoldDB" id="A0A6H0XZI2"/>
<dbReference type="InterPro" id="IPR013929">
    <property type="entry name" value="RPAP1_C"/>
</dbReference>
<evidence type="ECO:0000313" key="6">
    <source>
        <dbReference type="Proteomes" id="UP000503462"/>
    </source>
</evidence>
<dbReference type="Pfam" id="PF08620">
    <property type="entry name" value="RPAP1_C"/>
    <property type="match status" value="1"/>
</dbReference>
<feature type="region of interest" description="Disordered" evidence="2">
    <location>
        <begin position="146"/>
        <end position="221"/>
    </location>
</feature>
<accession>A0A6H0XZI2</accession>
<evidence type="ECO:0000259" key="4">
    <source>
        <dbReference type="Pfam" id="PF08621"/>
    </source>
</evidence>
<dbReference type="InterPro" id="IPR039913">
    <property type="entry name" value="RPAP1/Rba50"/>
</dbReference>
<keyword evidence="6" id="KW-1185">Reference proteome</keyword>
<evidence type="ECO:0000256" key="1">
    <source>
        <dbReference type="ARBA" id="ARBA00009953"/>
    </source>
</evidence>
<dbReference type="PANTHER" id="PTHR21483:SF18">
    <property type="entry name" value="RNA POLYMERASE II-ASSOCIATED PROTEIN 1"/>
    <property type="match status" value="1"/>
</dbReference>
<reference evidence="5 6" key="1">
    <citation type="journal article" date="2016" name="Sci. Rep.">
        <title>Peltaster fructicola genome reveals evolution from an invasive phytopathogen to an ectophytic parasite.</title>
        <authorList>
            <person name="Xu C."/>
            <person name="Chen H."/>
            <person name="Gleason M.L."/>
            <person name="Xu J.R."/>
            <person name="Liu H."/>
            <person name="Zhang R."/>
            <person name="Sun G."/>
        </authorList>
    </citation>
    <scope>NUCLEOTIDE SEQUENCE [LARGE SCALE GENOMIC DNA]</scope>
    <source>
        <strain evidence="5 6">LNHT1506</strain>
    </source>
</reference>
<feature type="region of interest" description="Disordered" evidence="2">
    <location>
        <begin position="35"/>
        <end position="128"/>
    </location>
</feature>
<dbReference type="PANTHER" id="PTHR21483">
    <property type="entry name" value="RNA POLYMERASE II-ASSOCIATED PROTEIN 1"/>
    <property type="match status" value="1"/>
</dbReference>
<organism evidence="5 6">
    <name type="scientific">Peltaster fructicola</name>
    <dbReference type="NCBI Taxonomy" id="286661"/>
    <lineage>
        <taxon>Eukaryota</taxon>
        <taxon>Fungi</taxon>
        <taxon>Dikarya</taxon>
        <taxon>Ascomycota</taxon>
        <taxon>Pezizomycotina</taxon>
        <taxon>Dothideomycetes</taxon>
        <taxon>Dothideomycetes incertae sedis</taxon>
        <taxon>Peltaster</taxon>
    </lineage>
</organism>
<name>A0A6H0XZI2_9PEZI</name>
<proteinExistence type="inferred from homology"/>
<comment type="similarity">
    <text evidence="1">Belongs to the RPAP1 family.</text>
</comment>
<dbReference type="EMBL" id="CP051142">
    <property type="protein sequence ID" value="QIX00164.1"/>
    <property type="molecule type" value="Genomic_DNA"/>
</dbReference>
<feature type="domain" description="RPAP1 N-terminal" evidence="4">
    <location>
        <begin position="106"/>
        <end position="148"/>
    </location>
</feature>
<evidence type="ECO:0000259" key="3">
    <source>
        <dbReference type="Pfam" id="PF08620"/>
    </source>
</evidence>
<dbReference type="OrthoDB" id="348201at2759"/>
<evidence type="ECO:0000313" key="5">
    <source>
        <dbReference type="EMBL" id="QIX00164.1"/>
    </source>
</evidence>
<dbReference type="Pfam" id="PF08621">
    <property type="entry name" value="RPAP1_N"/>
    <property type="match status" value="1"/>
</dbReference>
<evidence type="ECO:0008006" key="7">
    <source>
        <dbReference type="Google" id="ProtNLM"/>
    </source>
</evidence>
<sequence length="411" mass="45230">MSAGQKFELSFDEDAQSGEIADVSVPSGFVSDVFERQTATTSPPTAPALKNKTGFPAHTKRTIQSRFKQKRQDDDSRSLASQMPESRSNTADKAAQDNVAMSDRAQIDKENRDRLASMSPEEIEEARRELLGAMDPALLQRILQRADISSGSNEAADIREIETSAPSEEPISEHPRQEKKVTFAVDEEEEEITQPDVPPQDSIHFPRAPQPPDLDPNSETFLDDLHSKYFPSLPAEPDKLEWMRASKSKNTYDPSQSALSPRDIRFDFSGALLAPSAASEIPVSAGLHHHADAPEAAGYTIPELAHLSRSTYAPQRCIAFQTLGRILYKLGKGEFGDPGEPGANTVGAEDTMGELARGLWREIETQHVIEQLVAESEGNGIDGGRHVSARTYATEAVWLWRQGGGRRWKAD</sequence>
<evidence type="ECO:0000256" key="2">
    <source>
        <dbReference type="SAM" id="MobiDB-lite"/>
    </source>
</evidence>
<dbReference type="GO" id="GO:0006366">
    <property type="term" value="P:transcription by RNA polymerase II"/>
    <property type="evidence" value="ECO:0007669"/>
    <property type="project" value="InterPro"/>
</dbReference>
<feature type="compositionally biased region" description="Basic and acidic residues" evidence="2">
    <location>
        <begin position="105"/>
        <end position="115"/>
    </location>
</feature>
<dbReference type="InterPro" id="IPR013930">
    <property type="entry name" value="RPAP1_N"/>
</dbReference>
<feature type="region of interest" description="Disordered" evidence="2">
    <location>
        <begin position="1"/>
        <end position="23"/>
    </location>
</feature>